<dbReference type="SUPFAM" id="SSF51182">
    <property type="entry name" value="RmlC-like cupins"/>
    <property type="match status" value="1"/>
</dbReference>
<dbReference type="InterPro" id="IPR013096">
    <property type="entry name" value="Cupin_2"/>
</dbReference>
<evidence type="ECO:0000313" key="2">
    <source>
        <dbReference type="EMBL" id="KIW10043.1"/>
    </source>
</evidence>
<organism evidence="2 3">
    <name type="scientific">Exophiala spinifera</name>
    <dbReference type="NCBI Taxonomy" id="91928"/>
    <lineage>
        <taxon>Eukaryota</taxon>
        <taxon>Fungi</taxon>
        <taxon>Dikarya</taxon>
        <taxon>Ascomycota</taxon>
        <taxon>Pezizomycotina</taxon>
        <taxon>Eurotiomycetes</taxon>
        <taxon>Chaetothyriomycetidae</taxon>
        <taxon>Chaetothyriales</taxon>
        <taxon>Herpotrichiellaceae</taxon>
        <taxon>Exophiala</taxon>
    </lineage>
</organism>
<dbReference type="PANTHER" id="PTHR36156:SF2">
    <property type="entry name" value="CUPIN TYPE-2 DOMAIN-CONTAINING PROTEIN"/>
    <property type="match status" value="1"/>
</dbReference>
<dbReference type="InterPro" id="IPR011051">
    <property type="entry name" value="RmlC_Cupin_sf"/>
</dbReference>
<dbReference type="Gene3D" id="2.20.70.150">
    <property type="match status" value="1"/>
</dbReference>
<dbReference type="Pfam" id="PF07883">
    <property type="entry name" value="Cupin_2"/>
    <property type="match status" value="1"/>
</dbReference>
<dbReference type="InterPro" id="IPR014710">
    <property type="entry name" value="RmlC-like_jellyroll"/>
</dbReference>
<evidence type="ECO:0000259" key="1">
    <source>
        <dbReference type="Pfam" id="PF07883"/>
    </source>
</evidence>
<dbReference type="GeneID" id="27338902"/>
<dbReference type="PANTHER" id="PTHR36156">
    <property type="entry name" value="SLR2101 PROTEIN"/>
    <property type="match status" value="1"/>
</dbReference>
<keyword evidence="3" id="KW-1185">Reference proteome</keyword>
<dbReference type="HOGENOM" id="CLU_096188_0_0_1"/>
<dbReference type="InterPro" id="IPR047142">
    <property type="entry name" value="OryJ/VirC-like"/>
</dbReference>
<protein>
    <recommendedName>
        <fullName evidence="1">Cupin type-2 domain-containing protein</fullName>
    </recommendedName>
</protein>
<dbReference type="STRING" id="91928.A0A0D2ATL0"/>
<feature type="domain" description="Cupin type-2" evidence="1">
    <location>
        <begin position="91"/>
        <end position="161"/>
    </location>
</feature>
<sequence length="187" mass="20740">MEQLSHLPNTRRLVTGHDREGKAIFEFDELLTPVNPTAKGSRLGTSTDKPVGVTLIHRTRNYPVKIQGGKEELAVENVRRGQGEKGIVCQIVDIPPTPRGATPYLHRNESLDYGVVIKGSLQLLLDDGLIETLREGDVYIQKGTYHAWLNNSTEYCRFMTVVIPSEKVKVEATGDFLEGTKIPGLSD</sequence>
<dbReference type="OrthoDB" id="5840532at2759"/>
<dbReference type="CDD" id="cd02231">
    <property type="entry name" value="cupin_BLL6423-like"/>
    <property type="match status" value="1"/>
</dbReference>
<name>A0A0D2ATL0_9EURO</name>
<dbReference type="RefSeq" id="XP_016230259.1">
    <property type="nucleotide sequence ID" value="XM_016386127.1"/>
</dbReference>
<gene>
    <name evidence="2" type="ORF">PV08_11819</name>
</gene>
<dbReference type="VEuPathDB" id="FungiDB:PV08_11819"/>
<dbReference type="Proteomes" id="UP000053328">
    <property type="component" value="Unassembled WGS sequence"/>
</dbReference>
<accession>A0A0D2ATL0</accession>
<dbReference type="EMBL" id="KN847501">
    <property type="protein sequence ID" value="KIW10043.1"/>
    <property type="molecule type" value="Genomic_DNA"/>
</dbReference>
<dbReference type="Gene3D" id="2.60.120.10">
    <property type="entry name" value="Jelly Rolls"/>
    <property type="match status" value="1"/>
</dbReference>
<dbReference type="AlphaFoldDB" id="A0A0D2ATL0"/>
<reference evidence="2 3" key="1">
    <citation type="submission" date="2015-01" db="EMBL/GenBank/DDBJ databases">
        <title>The Genome Sequence of Exophiala spinifera CBS89968.</title>
        <authorList>
            <consortium name="The Broad Institute Genomics Platform"/>
            <person name="Cuomo C."/>
            <person name="de Hoog S."/>
            <person name="Gorbushina A."/>
            <person name="Stielow B."/>
            <person name="Teixiera M."/>
            <person name="Abouelleil A."/>
            <person name="Chapman S.B."/>
            <person name="Priest M."/>
            <person name="Young S.K."/>
            <person name="Wortman J."/>
            <person name="Nusbaum C."/>
            <person name="Birren B."/>
        </authorList>
    </citation>
    <scope>NUCLEOTIDE SEQUENCE [LARGE SCALE GENOMIC DNA]</scope>
    <source>
        <strain evidence="2 3">CBS 89968</strain>
    </source>
</reference>
<evidence type="ECO:0000313" key="3">
    <source>
        <dbReference type="Proteomes" id="UP000053328"/>
    </source>
</evidence>
<proteinExistence type="predicted"/>